<dbReference type="PROSITE" id="PS00141">
    <property type="entry name" value="ASP_PROTEASE"/>
    <property type="match status" value="2"/>
</dbReference>
<dbReference type="Proteomes" id="UP001304243">
    <property type="component" value="Unassembled WGS sequence"/>
</dbReference>
<evidence type="ECO:0000256" key="13">
    <source>
        <dbReference type="SAM" id="SignalP"/>
    </source>
</evidence>
<gene>
    <name evidence="15" type="ORF">ATC70_008434</name>
</gene>
<comment type="caution">
    <text evidence="15">The sequence shown here is derived from an EMBL/GenBank/DDBJ whole genome shotgun (WGS) entry which is preliminary data.</text>
</comment>
<dbReference type="PANTHER" id="PTHR47966">
    <property type="entry name" value="BETA-SITE APP-CLEAVING ENZYME, ISOFORM A-RELATED"/>
    <property type="match status" value="1"/>
</dbReference>
<organism evidence="15 16">
    <name type="scientific">Mucor velutinosus</name>
    <dbReference type="NCBI Taxonomy" id="708070"/>
    <lineage>
        <taxon>Eukaryota</taxon>
        <taxon>Fungi</taxon>
        <taxon>Fungi incertae sedis</taxon>
        <taxon>Mucoromycota</taxon>
        <taxon>Mucoromycotina</taxon>
        <taxon>Mucoromycetes</taxon>
        <taxon>Mucorales</taxon>
        <taxon>Mucorineae</taxon>
        <taxon>Mucoraceae</taxon>
        <taxon>Mucor</taxon>
    </lineage>
</organism>
<evidence type="ECO:0000256" key="9">
    <source>
        <dbReference type="ARBA" id="ARBA00023157"/>
    </source>
</evidence>
<dbReference type="GeneID" id="89952120"/>
<feature type="disulfide bond" evidence="11">
    <location>
        <begin position="92"/>
        <end position="97"/>
    </location>
</feature>
<dbReference type="AlphaFoldDB" id="A0AAN7DRZ8"/>
<reference evidence="15 16" key="1">
    <citation type="submission" date="2022-11" db="EMBL/GenBank/DDBJ databases">
        <title>Mucor velutinosus strain NIH1002 WGS.</title>
        <authorList>
            <person name="Subramanian P."/>
            <person name="Mullikin J.C."/>
            <person name="Segre J.A."/>
            <person name="Zelazny A.M."/>
        </authorList>
    </citation>
    <scope>NUCLEOTIDE SEQUENCE [LARGE SCALE GENOMIC DNA]</scope>
    <source>
        <strain evidence="15 16">NIH1002</strain>
    </source>
</reference>
<keyword evidence="9 11" id="KW-1015">Disulfide bond</keyword>
<proteinExistence type="inferred from homology"/>
<evidence type="ECO:0000313" key="16">
    <source>
        <dbReference type="Proteomes" id="UP001304243"/>
    </source>
</evidence>
<dbReference type="EMBL" id="JASEJX010000011">
    <property type="protein sequence ID" value="KAK4520301.1"/>
    <property type="molecule type" value="Genomic_DNA"/>
</dbReference>
<keyword evidence="6 12" id="KW-0064">Aspartyl protease</keyword>
<dbReference type="FunFam" id="2.40.70.10:FF:000008">
    <property type="entry name" value="Cathepsin D"/>
    <property type="match status" value="1"/>
</dbReference>
<dbReference type="EC" id="3.4.23.21" evidence="3"/>
<comment type="catalytic activity">
    <reaction evidence="1">
        <text>Hydrolysis of proteins with broad specificity similar to that of pepsin A, preferring hydrophobic residues at P1 and P1'. Clots milk and activates trypsinogen. Does not cleave 4-Gln-|-His-5, but does cleave 10-His-|-Leu-11 and 12-Val-|-Glu-13 in B chain of insulin.</text>
        <dbReference type="EC" id="3.4.23.21"/>
    </reaction>
</comment>
<dbReference type="PANTHER" id="PTHR47966:SF65">
    <property type="entry name" value="ASPARTIC-TYPE ENDOPEPTIDASE"/>
    <property type="match status" value="1"/>
</dbReference>
<dbReference type="PRINTS" id="PR00792">
    <property type="entry name" value="PEPSIN"/>
</dbReference>
<dbReference type="InterPro" id="IPR021109">
    <property type="entry name" value="Peptidase_aspartic_dom_sf"/>
</dbReference>
<keyword evidence="4 12" id="KW-0645">Protease</keyword>
<accession>A0AAN7DRZ8</accession>
<keyword evidence="7 12" id="KW-0378">Hydrolase</keyword>
<dbReference type="SUPFAM" id="SSF50630">
    <property type="entry name" value="Acid proteases"/>
    <property type="match status" value="1"/>
</dbReference>
<comment type="similarity">
    <text evidence="2 12">Belongs to the peptidase A1 family.</text>
</comment>
<feature type="chain" id="PRO_5042833141" description="rhizopuspepsin" evidence="13">
    <location>
        <begin position="22"/>
        <end position="408"/>
    </location>
</feature>
<protein>
    <recommendedName>
        <fullName evidence="3">rhizopuspepsin</fullName>
        <ecNumber evidence="3">3.4.23.21</ecNumber>
    </recommendedName>
</protein>
<name>A0AAN7DRZ8_9FUNG</name>
<dbReference type="Pfam" id="PF00026">
    <property type="entry name" value="Asp"/>
    <property type="match status" value="1"/>
</dbReference>
<dbReference type="PROSITE" id="PS51767">
    <property type="entry name" value="PEPTIDASE_A1"/>
    <property type="match status" value="1"/>
</dbReference>
<evidence type="ECO:0000256" key="3">
    <source>
        <dbReference type="ARBA" id="ARBA00013205"/>
    </source>
</evidence>
<keyword evidence="8" id="KW-0865">Zymogen</keyword>
<sequence>MLYISWFFILISCTCLALNDAKPIVNNAIKLPLIRKSTPHIRKRAATSSKYALFNQDHVEYLTKVNIGTPPQEFLVTVDTGSADLWVPSSVCPKDECPYSKFQENKSSTYESMDLAFSIQYGAGSIEGSYVKETVNLVANTNQQVKSQPIGLANSAKDGIISLATEANGILGLAFPALTANSDTDQAYEPFVFNLASQKLISEPVFSISLDQEQMMIGGIDKEQHTGDVHYVPVVKNENPKTGSLDYTFWSVDLQDVKVNNESSSIVTKENKKPVILDTGTTLSYVNKELADEIVKKVTNKTSVSIDLSSDLYTVDCDLKNSNVNVELAFSSGSDQPVRLEMTMQDLILPLFGSDNPKCAFGITYNFDKSNTFVFGGTVLRSAYFVYDMGQKRVGLATAIHSKSQIKI</sequence>
<dbReference type="RefSeq" id="XP_064686967.1">
    <property type="nucleotide sequence ID" value="XM_064827683.1"/>
</dbReference>
<evidence type="ECO:0000256" key="4">
    <source>
        <dbReference type="ARBA" id="ARBA00022670"/>
    </source>
</evidence>
<dbReference type="Gene3D" id="2.40.70.10">
    <property type="entry name" value="Acid Proteases"/>
    <property type="match status" value="2"/>
</dbReference>
<evidence type="ECO:0000256" key="7">
    <source>
        <dbReference type="ARBA" id="ARBA00022801"/>
    </source>
</evidence>
<evidence type="ECO:0000256" key="6">
    <source>
        <dbReference type="ARBA" id="ARBA00022750"/>
    </source>
</evidence>
<evidence type="ECO:0000256" key="8">
    <source>
        <dbReference type="ARBA" id="ARBA00023145"/>
    </source>
</evidence>
<dbReference type="InterPro" id="IPR001461">
    <property type="entry name" value="Aspartic_peptidase_A1"/>
</dbReference>
<dbReference type="InterPro" id="IPR001969">
    <property type="entry name" value="Aspartic_peptidase_AS"/>
</dbReference>
<feature type="domain" description="Peptidase A1" evidence="14">
    <location>
        <begin position="61"/>
        <end position="397"/>
    </location>
</feature>
<evidence type="ECO:0000256" key="5">
    <source>
        <dbReference type="ARBA" id="ARBA00022729"/>
    </source>
</evidence>
<evidence type="ECO:0000259" key="14">
    <source>
        <dbReference type="PROSITE" id="PS51767"/>
    </source>
</evidence>
<dbReference type="InterPro" id="IPR034164">
    <property type="entry name" value="Pepsin-like_dom"/>
</dbReference>
<feature type="active site" evidence="10">
    <location>
        <position position="79"/>
    </location>
</feature>
<evidence type="ECO:0000256" key="11">
    <source>
        <dbReference type="PIRSR" id="PIRSR601461-2"/>
    </source>
</evidence>
<keyword evidence="16" id="KW-1185">Reference proteome</keyword>
<keyword evidence="5 13" id="KW-0732">Signal</keyword>
<dbReference type="InterPro" id="IPR033121">
    <property type="entry name" value="PEPTIDASE_A1"/>
</dbReference>
<feature type="signal peptide" evidence="13">
    <location>
        <begin position="1"/>
        <end position="21"/>
    </location>
</feature>
<dbReference type="CDD" id="cd05471">
    <property type="entry name" value="pepsin_like"/>
    <property type="match status" value="1"/>
</dbReference>
<evidence type="ECO:0000256" key="10">
    <source>
        <dbReference type="PIRSR" id="PIRSR601461-1"/>
    </source>
</evidence>
<evidence type="ECO:0000256" key="1">
    <source>
        <dbReference type="ARBA" id="ARBA00001130"/>
    </source>
</evidence>
<dbReference type="GO" id="GO:0006508">
    <property type="term" value="P:proteolysis"/>
    <property type="evidence" value="ECO:0007669"/>
    <property type="project" value="UniProtKB-KW"/>
</dbReference>
<dbReference type="GO" id="GO:0004190">
    <property type="term" value="F:aspartic-type endopeptidase activity"/>
    <property type="evidence" value="ECO:0007669"/>
    <property type="project" value="UniProtKB-KW"/>
</dbReference>
<evidence type="ECO:0000313" key="15">
    <source>
        <dbReference type="EMBL" id="KAK4520301.1"/>
    </source>
</evidence>
<feature type="active site" evidence="10">
    <location>
        <position position="278"/>
    </location>
</feature>
<evidence type="ECO:0000256" key="12">
    <source>
        <dbReference type="RuleBase" id="RU000454"/>
    </source>
</evidence>
<evidence type="ECO:0000256" key="2">
    <source>
        <dbReference type="ARBA" id="ARBA00007447"/>
    </source>
</evidence>